<dbReference type="GO" id="GO:0016020">
    <property type="term" value="C:membrane"/>
    <property type="evidence" value="ECO:0007669"/>
    <property type="project" value="UniProtKB-SubCell"/>
</dbReference>
<dbReference type="OrthoDB" id="5989802at2759"/>
<dbReference type="AlphaFoldDB" id="A0A8B8CH16"/>
<keyword evidence="4 7" id="KW-1133">Transmembrane helix</keyword>
<evidence type="ECO:0000256" key="2">
    <source>
        <dbReference type="ARBA" id="ARBA00006843"/>
    </source>
</evidence>
<comment type="similarity">
    <text evidence="2">Belongs to the CD225/Dispanin family.</text>
</comment>
<dbReference type="InterPro" id="IPR051423">
    <property type="entry name" value="CD225/Dispanin"/>
</dbReference>
<keyword evidence="3 7" id="KW-0812">Transmembrane</keyword>
<evidence type="ECO:0000313" key="8">
    <source>
        <dbReference type="Proteomes" id="UP000694844"/>
    </source>
</evidence>
<evidence type="ECO:0000256" key="4">
    <source>
        <dbReference type="ARBA" id="ARBA00022989"/>
    </source>
</evidence>
<dbReference type="Pfam" id="PF04505">
    <property type="entry name" value="CD225"/>
    <property type="match status" value="1"/>
</dbReference>
<evidence type="ECO:0000313" key="9">
    <source>
        <dbReference type="RefSeq" id="XP_022314474.1"/>
    </source>
</evidence>
<evidence type="ECO:0000256" key="3">
    <source>
        <dbReference type="ARBA" id="ARBA00022692"/>
    </source>
</evidence>
<reference evidence="9" key="2">
    <citation type="submission" date="2025-08" db="UniProtKB">
        <authorList>
            <consortium name="RefSeq"/>
        </authorList>
    </citation>
    <scope>IDENTIFICATION</scope>
    <source>
        <tissue evidence="9">Whole sample</tissue>
    </source>
</reference>
<dbReference type="Proteomes" id="UP000694844">
    <property type="component" value="Chromosome 1"/>
</dbReference>
<evidence type="ECO:0000256" key="5">
    <source>
        <dbReference type="ARBA" id="ARBA00023136"/>
    </source>
</evidence>
<keyword evidence="5 7" id="KW-0472">Membrane</keyword>
<dbReference type="RefSeq" id="XP_022314474.1">
    <property type="nucleotide sequence ID" value="XM_022458766.1"/>
</dbReference>
<evidence type="ECO:0000256" key="6">
    <source>
        <dbReference type="SAM" id="MobiDB-lite"/>
    </source>
</evidence>
<evidence type="ECO:0000256" key="1">
    <source>
        <dbReference type="ARBA" id="ARBA00004370"/>
    </source>
</evidence>
<feature type="region of interest" description="Disordered" evidence="6">
    <location>
        <begin position="1"/>
        <end position="55"/>
    </location>
</feature>
<dbReference type="KEGG" id="cvn:111119007"/>
<feature type="transmembrane region" description="Helical" evidence="7">
    <location>
        <begin position="61"/>
        <end position="81"/>
    </location>
</feature>
<comment type="subcellular location">
    <subcellularLocation>
        <location evidence="1">Membrane</location>
    </subcellularLocation>
</comment>
<protein>
    <submittedName>
        <fullName evidence="9">Proline-rich transmembrane protein 1-like</fullName>
    </submittedName>
</protein>
<gene>
    <name evidence="9" type="primary">LOC111119007</name>
</gene>
<accession>A0A8B8CH16</accession>
<organism evidence="8 9">
    <name type="scientific">Crassostrea virginica</name>
    <name type="common">Eastern oyster</name>
    <dbReference type="NCBI Taxonomy" id="6565"/>
    <lineage>
        <taxon>Eukaryota</taxon>
        <taxon>Metazoa</taxon>
        <taxon>Spiralia</taxon>
        <taxon>Lophotrochozoa</taxon>
        <taxon>Mollusca</taxon>
        <taxon>Bivalvia</taxon>
        <taxon>Autobranchia</taxon>
        <taxon>Pteriomorphia</taxon>
        <taxon>Ostreida</taxon>
        <taxon>Ostreoidea</taxon>
        <taxon>Ostreidae</taxon>
        <taxon>Crassostrea</taxon>
    </lineage>
</organism>
<feature type="compositionally biased region" description="Pro residues" evidence="6">
    <location>
        <begin position="1"/>
        <end position="11"/>
    </location>
</feature>
<feature type="transmembrane region" description="Helical" evidence="7">
    <location>
        <begin position="114"/>
        <end position="137"/>
    </location>
</feature>
<dbReference type="PANTHER" id="PTHR14948">
    <property type="entry name" value="NG5"/>
    <property type="match status" value="1"/>
</dbReference>
<feature type="compositionally biased region" description="Pro residues" evidence="6">
    <location>
        <begin position="19"/>
        <end position="29"/>
    </location>
</feature>
<dbReference type="GeneID" id="111119007"/>
<dbReference type="PANTHER" id="PTHR14948:SF25">
    <property type="entry name" value="DUF4190 DOMAIN-CONTAINING PROTEIN"/>
    <property type="match status" value="1"/>
</dbReference>
<keyword evidence="8" id="KW-1185">Reference proteome</keyword>
<evidence type="ECO:0000256" key="7">
    <source>
        <dbReference type="SAM" id="Phobius"/>
    </source>
</evidence>
<proteinExistence type="inferred from homology"/>
<reference evidence="8" key="1">
    <citation type="submission" date="2024-06" db="UniProtKB">
        <authorList>
            <consortium name="RefSeq"/>
        </authorList>
    </citation>
    <scope>NUCLEOTIDE SEQUENCE [LARGE SCALE GENOMIC DNA]</scope>
</reference>
<dbReference type="InterPro" id="IPR007593">
    <property type="entry name" value="CD225/Dispanin_fam"/>
</dbReference>
<sequence length="148" mass="16177">MDYGDEPPPPYQAHEGYRCPPPYSPPQYPGPQEVDVGGHATGTNPVAPGPVTMSDPPPPDFMNRAIFVTICCFWPTGIFAIMKASESRRACARGDFLSARDNAKSSRQLSNISIMIGGVLMLVTIVVVGLYWFFVIIPNLSSGPDRYR</sequence>
<name>A0A8B8CH16_CRAVI</name>